<dbReference type="CDD" id="cd12107">
    <property type="entry name" value="Hemerythrin"/>
    <property type="match status" value="1"/>
</dbReference>
<evidence type="ECO:0000256" key="3">
    <source>
        <dbReference type="ARBA" id="ARBA00023004"/>
    </source>
</evidence>
<evidence type="ECO:0000256" key="1">
    <source>
        <dbReference type="ARBA" id="ARBA00010587"/>
    </source>
</evidence>
<evidence type="ECO:0000256" key="2">
    <source>
        <dbReference type="ARBA" id="ARBA00022723"/>
    </source>
</evidence>
<dbReference type="EMBL" id="AP024355">
    <property type="protein sequence ID" value="BCR05047.1"/>
    <property type="molecule type" value="Genomic_DNA"/>
</dbReference>
<keyword evidence="3" id="KW-0408">Iron</keyword>
<evidence type="ECO:0000259" key="4">
    <source>
        <dbReference type="Pfam" id="PF01814"/>
    </source>
</evidence>
<comment type="similarity">
    <text evidence="1">Belongs to the hemerythrin family.</text>
</comment>
<evidence type="ECO:0000313" key="5">
    <source>
        <dbReference type="EMBL" id="BCR05047.1"/>
    </source>
</evidence>
<accession>A0ABN6DYV5</accession>
<keyword evidence="6" id="KW-1185">Reference proteome</keyword>
<reference evidence="5 6" key="2">
    <citation type="journal article" date="2021" name="Int. J. Syst. Evol. Microbiol.">
        <title>Isolation and Polyphasic Characterization of Desulfuromonas versatilis sp. Nov., an Electrogenic Bacteria Capable of Versatile Metabolism Isolated from a Graphene Oxide-Reducing Enrichment Culture.</title>
        <authorList>
            <person name="Xie L."/>
            <person name="Yoshida N."/>
            <person name="Ishii S."/>
            <person name="Meng L."/>
        </authorList>
    </citation>
    <scope>NUCLEOTIDE SEQUENCE [LARGE SCALE GENOMIC DNA]</scope>
    <source>
        <strain evidence="5 6">NIT-T3</strain>
    </source>
</reference>
<dbReference type="PANTHER" id="PTHR37164">
    <property type="entry name" value="BACTERIOHEMERYTHRIN"/>
    <property type="match status" value="1"/>
</dbReference>
<dbReference type="Proteomes" id="UP001319827">
    <property type="component" value="Chromosome"/>
</dbReference>
<sequence>MEFFKWKDQFSVQIPEMDIQHQKFFFLLNQIHQFNEEKRNNSEFLEGHFRELFAYVVTHFDDEEKLLEQTGYEGLALQKKQHKYFKEQLVQLRDQHFKGNAAVPQSVLNFMRDWFLNHILEVDKQYGDYFKNQ</sequence>
<evidence type="ECO:0000313" key="6">
    <source>
        <dbReference type="Proteomes" id="UP001319827"/>
    </source>
</evidence>
<keyword evidence="2" id="KW-0479">Metal-binding</keyword>
<dbReference type="NCBIfam" id="NF033749">
    <property type="entry name" value="bact_hemeryth"/>
    <property type="match status" value="1"/>
</dbReference>
<name>A0ABN6DYV5_9BACT</name>
<gene>
    <name evidence="5" type="ORF">DESUT3_21160</name>
</gene>
<dbReference type="InterPro" id="IPR050669">
    <property type="entry name" value="Hemerythrin"/>
</dbReference>
<dbReference type="Gene3D" id="1.20.120.50">
    <property type="entry name" value="Hemerythrin-like"/>
    <property type="match status" value="1"/>
</dbReference>
<dbReference type="InterPro" id="IPR035938">
    <property type="entry name" value="Hemerythrin-like_sf"/>
</dbReference>
<dbReference type="InterPro" id="IPR012312">
    <property type="entry name" value="Hemerythrin-like"/>
</dbReference>
<dbReference type="NCBIfam" id="TIGR02481">
    <property type="entry name" value="hemeryth_dom"/>
    <property type="match status" value="1"/>
</dbReference>
<reference evidence="5 6" key="1">
    <citation type="journal article" date="2016" name="C (Basel)">
        <title>Selective Growth of and Electricity Production by Marine Exoelectrogenic Bacteria in Self-Aggregated Hydrogel of Microbially Reduced Graphene Oxide.</title>
        <authorList>
            <person name="Yoshida N."/>
            <person name="Goto Y."/>
            <person name="Miyata Y."/>
        </authorList>
    </citation>
    <scope>NUCLEOTIDE SEQUENCE [LARGE SCALE GENOMIC DNA]</scope>
    <source>
        <strain evidence="5 6">NIT-T3</strain>
    </source>
</reference>
<dbReference type="PANTHER" id="PTHR37164:SF1">
    <property type="entry name" value="BACTERIOHEMERYTHRIN"/>
    <property type="match status" value="1"/>
</dbReference>
<dbReference type="RefSeq" id="WP_221248482.1">
    <property type="nucleotide sequence ID" value="NZ_AP024355.1"/>
</dbReference>
<dbReference type="InterPro" id="IPR012827">
    <property type="entry name" value="Hemerythrin_metal-bd"/>
</dbReference>
<organism evidence="5 6">
    <name type="scientific">Desulfuromonas versatilis</name>
    <dbReference type="NCBI Taxonomy" id="2802975"/>
    <lineage>
        <taxon>Bacteria</taxon>
        <taxon>Pseudomonadati</taxon>
        <taxon>Thermodesulfobacteriota</taxon>
        <taxon>Desulfuromonadia</taxon>
        <taxon>Desulfuromonadales</taxon>
        <taxon>Desulfuromonadaceae</taxon>
        <taxon>Desulfuromonas</taxon>
    </lineage>
</organism>
<feature type="domain" description="Hemerythrin-like" evidence="4">
    <location>
        <begin position="15"/>
        <end position="126"/>
    </location>
</feature>
<protein>
    <recommendedName>
        <fullName evidence="4">Hemerythrin-like domain-containing protein</fullName>
    </recommendedName>
</protein>
<dbReference type="SUPFAM" id="SSF47188">
    <property type="entry name" value="Hemerythrin-like"/>
    <property type="match status" value="1"/>
</dbReference>
<proteinExistence type="inferred from homology"/>
<dbReference type="Pfam" id="PF01814">
    <property type="entry name" value="Hemerythrin"/>
    <property type="match status" value="1"/>
</dbReference>